<reference evidence="2 3" key="1">
    <citation type="submission" date="2016-10" db="EMBL/GenBank/DDBJ databases">
        <authorList>
            <person name="de Groot N.N."/>
        </authorList>
    </citation>
    <scope>NUCLEOTIDE SEQUENCE [LARGE SCALE GENOMIC DNA]</scope>
    <source>
        <strain evidence="2 3">CGMCC 4.1877</strain>
    </source>
</reference>
<sequence length="510" mass="54576">MSAESAARGPRVYRGLNHKEGMGWIAGMTPVQAFLVIAACAPAILAMSRNQWSQTLGWGVFAGLLAFLILVPIHGRPAFRWLADLVMFQTGVLMRWSPWQSRAAAGLAGPRTEPDLPGVLARLEFPDGPEFHGSRICLIHDTAEGRWGATAKLTHSGVGMLSDDECERLAARLGSMLVGLGHREVIDRISLLVRTVPDDGTEYAVWRERHQRFDAPALAHQVTAEIDRDVASVSVRTELFVTVSGTEESLRRPAKAAGGGVAGRAYALYRLLEGVADGLKSLGVQSVTWLTSTGVAEAIKTGFNPATAASLKHQHLAHPDADGTVGLPISQAGPALAPAPAARAYHHDGFCSVSYAVQPPESGTIFGSLGPLLAVRTAGERRSLQIHYEILSQAAAAREVRSNRFRNNVLVDAKAQRGFNTTAVDTRRQSGARDQEAAVAAGHALVRFTVASALTVPADWNVEDHAARLENDSSGRFRLLRLELAQDSAFVAAALPVGIGLPRLTRAFDS</sequence>
<organism evidence="2 3">
    <name type="scientific">Pseudonocardia ammonioxydans</name>
    <dbReference type="NCBI Taxonomy" id="260086"/>
    <lineage>
        <taxon>Bacteria</taxon>
        <taxon>Bacillati</taxon>
        <taxon>Actinomycetota</taxon>
        <taxon>Actinomycetes</taxon>
        <taxon>Pseudonocardiales</taxon>
        <taxon>Pseudonocardiaceae</taxon>
        <taxon>Pseudonocardia</taxon>
    </lineage>
</organism>
<dbReference type="OrthoDB" id="5169343at2"/>
<protein>
    <recommendedName>
        <fullName evidence="4">Integral membrane protein</fullName>
    </recommendedName>
</protein>
<feature type="transmembrane region" description="Helical" evidence="1">
    <location>
        <begin position="21"/>
        <end position="44"/>
    </location>
</feature>
<evidence type="ECO:0000313" key="2">
    <source>
        <dbReference type="EMBL" id="SFO40582.1"/>
    </source>
</evidence>
<evidence type="ECO:0008006" key="4">
    <source>
        <dbReference type="Google" id="ProtNLM"/>
    </source>
</evidence>
<feature type="transmembrane region" description="Helical" evidence="1">
    <location>
        <begin position="56"/>
        <end position="73"/>
    </location>
</feature>
<proteinExistence type="predicted"/>
<dbReference type="InterPro" id="IPR049978">
    <property type="entry name" value="SCO6880-like"/>
</dbReference>
<name>A0A1I5GX52_PSUAM</name>
<dbReference type="STRING" id="260086.SAMN05216207_105223"/>
<accession>A0A1I5GX52</accession>
<dbReference type="Proteomes" id="UP000199614">
    <property type="component" value="Unassembled WGS sequence"/>
</dbReference>
<dbReference type="RefSeq" id="WP_093354578.1">
    <property type="nucleotide sequence ID" value="NZ_FOUY01000052.1"/>
</dbReference>
<keyword evidence="3" id="KW-1185">Reference proteome</keyword>
<evidence type="ECO:0000313" key="3">
    <source>
        <dbReference type="Proteomes" id="UP000199614"/>
    </source>
</evidence>
<dbReference type="NCBIfam" id="NF042935">
    <property type="entry name" value="SCO6880_fam"/>
    <property type="match status" value="1"/>
</dbReference>
<dbReference type="AlphaFoldDB" id="A0A1I5GX52"/>
<keyword evidence="1" id="KW-0472">Membrane</keyword>
<keyword evidence="1" id="KW-0812">Transmembrane</keyword>
<keyword evidence="1" id="KW-1133">Transmembrane helix</keyword>
<dbReference type="EMBL" id="FOUY01000052">
    <property type="protein sequence ID" value="SFO40582.1"/>
    <property type="molecule type" value="Genomic_DNA"/>
</dbReference>
<evidence type="ECO:0000256" key="1">
    <source>
        <dbReference type="SAM" id="Phobius"/>
    </source>
</evidence>
<gene>
    <name evidence="2" type="ORF">SAMN05216207_105223</name>
</gene>